<feature type="signal peptide" evidence="1">
    <location>
        <begin position="1"/>
        <end position="24"/>
    </location>
</feature>
<evidence type="ECO:0000313" key="2">
    <source>
        <dbReference type="EMBL" id="CAI8041941.1"/>
    </source>
</evidence>
<reference evidence="2" key="1">
    <citation type="submission" date="2023-03" db="EMBL/GenBank/DDBJ databases">
        <authorList>
            <person name="Steffen K."/>
            <person name="Cardenas P."/>
        </authorList>
    </citation>
    <scope>NUCLEOTIDE SEQUENCE</scope>
</reference>
<proteinExistence type="predicted"/>
<feature type="chain" id="PRO_5041307440" evidence="1">
    <location>
        <begin position="25"/>
        <end position="377"/>
    </location>
</feature>
<protein>
    <submittedName>
        <fullName evidence="2">Uncharacterized protein</fullName>
    </submittedName>
</protein>
<comment type="caution">
    <text evidence="2">The sequence shown here is derived from an EMBL/GenBank/DDBJ whole genome shotgun (WGS) entry which is preliminary data.</text>
</comment>
<organism evidence="2 3">
    <name type="scientific">Geodia barretti</name>
    <name type="common">Barrett's horny sponge</name>
    <dbReference type="NCBI Taxonomy" id="519541"/>
    <lineage>
        <taxon>Eukaryota</taxon>
        <taxon>Metazoa</taxon>
        <taxon>Porifera</taxon>
        <taxon>Demospongiae</taxon>
        <taxon>Heteroscleromorpha</taxon>
        <taxon>Tetractinellida</taxon>
        <taxon>Astrophorina</taxon>
        <taxon>Geodiidae</taxon>
        <taxon>Geodia</taxon>
    </lineage>
</organism>
<sequence length="377" mass="40472">MPRYPEAFLLTLLLVCCSVHIGSSQCETLPSNTVLEGLISSTFQGGDASISPNITVLEVNYVCLASGSVRGSFNGFSAVVLYRCVGERCPASSVSQFEFSCDSTERKWINFVDGSTENLRTDVADANLTSPNRTDCSICFSPTHILANQLTPDMMSKYDHINHCLACDEACNEGDMKCYDFDSNSCCNFYNLSGDCVAACSADSQPNENFVCTGGVVSLSMSQYVFSEESGIGNVSIEGSAGFNVRVVAVPTFDLEGIQPSEVVINTTVVTPATVSFNITDDDVAFEVDEIYTVTIIPEDGTITVGTGTATIIITDNIDTVQVGFDSSEYILEEGNMAGVRVQVNGESITLLYPRGCTSADADSHGWRARHTVSHDQ</sequence>
<dbReference type="InterPro" id="IPR038081">
    <property type="entry name" value="CalX-like_sf"/>
</dbReference>
<dbReference type="EMBL" id="CASHTH010003227">
    <property type="protein sequence ID" value="CAI8041941.1"/>
    <property type="molecule type" value="Genomic_DNA"/>
</dbReference>
<keyword evidence="1" id="KW-0732">Signal</keyword>
<gene>
    <name evidence="2" type="ORF">GBAR_LOCUS23278</name>
</gene>
<keyword evidence="3" id="KW-1185">Reference proteome</keyword>
<evidence type="ECO:0000313" key="3">
    <source>
        <dbReference type="Proteomes" id="UP001174909"/>
    </source>
</evidence>
<dbReference type="Proteomes" id="UP001174909">
    <property type="component" value="Unassembled WGS sequence"/>
</dbReference>
<evidence type="ECO:0000256" key="1">
    <source>
        <dbReference type="SAM" id="SignalP"/>
    </source>
</evidence>
<dbReference type="SUPFAM" id="SSF141072">
    <property type="entry name" value="CalX-like"/>
    <property type="match status" value="1"/>
</dbReference>
<dbReference type="AlphaFoldDB" id="A0AA35T6Y4"/>
<name>A0AA35T6Y4_GEOBA</name>
<accession>A0AA35T6Y4</accession>